<dbReference type="InterPro" id="IPR044669">
    <property type="entry name" value="YneE/VCCN1/2-like"/>
</dbReference>
<evidence type="ECO:0000256" key="6">
    <source>
        <dbReference type="ARBA" id="ARBA00023065"/>
    </source>
</evidence>
<keyword evidence="3" id="KW-1003">Cell membrane</keyword>
<evidence type="ECO:0000256" key="8">
    <source>
        <dbReference type="SAM" id="MobiDB-lite"/>
    </source>
</evidence>
<organism evidence="10 11">
    <name type="scientific">Discina gigas</name>
    <dbReference type="NCBI Taxonomy" id="1032678"/>
    <lineage>
        <taxon>Eukaryota</taxon>
        <taxon>Fungi</taxon>
        <taxon>Dikarya</taxon>
        <taxon>Ascomycota</taxon>
        <taxon>Pezizomycotina</taxon>
        <taxon>Pezizomycetes</taxon>
        <taxon>Pezizales</taxon>
        <taxon>Discinaceae</taxon>
        <taxon>Discina</taxon>
    </lineage>
</organism>
<evidence type="ECO:0000256" key="5">
    <source>
        <dbReference type="ARBA" id="ARBA00022989"/>
    </source>
</evidence>
<feature type="transmembrane region" description="Helical" evidence="9">
    <location>
        <begin position="349"/>
        <end position="370"/>
    </location>
</feature>
<evidence type="ECO:0000256" key="7">
    <source>
        <dbReference type="ARBA" id="ARBA00023136"/>
    </source>
</evidence>
<comment type="subcellular location">
    <subcellularLocation>
        <location evidence="1">Cell membrane</location>
        <topology evidence="1">Multi-pass membrane protein</topology>
    </subcellularLocation>
</comment>
<keyword evidence="7 9" id="KW-0472">Membrane</keyword>
<evidence type="ECO:0000256" key="4">
    <source>
        <dbReference type="ARBA" id="ARBA00022692"/>
    </source>
</evidence>
<dbReference type="EMBL" id="JBBBZM010000272">
    <property type="protein sequence ID" value="KAL0631264.1"/>
    <property type="molecule type" value="Genomic_DNA"/>
</dbReference>
<proteinExistence type="predicted"/>
<feature type="transmembrane region" description="Helical" evidence="9">
    <location>
        <begin position="136"/>
        <end position="155"/>
    </location>
</feature>
<sequence length="497" mass="55578">MEHPPVANPPVTQSPLLGDNITAGFSFGTPPAANGTTNTEKFGMVSPEGGQFMYTYLSENKSTTMPTGPERTLSEDLDNYFSGPLDPTLHSKLPYYLRMRGSILPVMILPILFVAVWATVITAINQYGFDMAVDSVLLTVLGFVVGMSLSFRSATAYERYIEGRKFWQQLILHSRNLARIIWIHTRERSKEEEAKDDILAKLTAMNLILAFAQSVKHKLRHEIEYDYADLKPLINNLNTFAKTAQSADTPAATHNKYFRKVKTWGQYLGVPFCESNPTKAINKALKQGKHHGNLPFEIMVYLAAYLEHVIVDTKTLTHPCWQTQVSASQLAMMDAYGGCERVLKTPLPLAYSIAISQITWIYVLSLPFQLYPRLKWVTVPGTVVAAYIILGLAAIGREIENPFGRDVNDLGLGRYCSGLQRDLNVLTSQAPPKSKQWMMTDKNMPLWPYSNGGWGFWKGKTIDEIRSALAHKVDDQSARLATKPDSSERTDEHPGVA</sequence>
<dbReference type="PANTHER" id="PTHR33281">
    <property type="entry name" value="UPF0187 PROTEIN YNEE"/>
    <property type="match status" value="1"/>
</dbReference>
<dbReference type="PANTHER" id="PTHR33281:SF19">
    <property type="entry name" value="VOLTAGE-DEPENDENT ANION CHANNEL-FORMING PROTEIN YNEE"/>
    <property type="match status" value="1"/>
</dbReference>
<dbReference type="Pfam" id="PF25539">
    <property type="entry name" value="Bestrophin_2"/>
    <property type="match status" value="1"/>
</dbReference>
<protein>
    <submittedName>
        <fullName evidence="10">Uncharacterized protein</fullName>
    </submittedName>
</protein>
<evidence type="ECO:0000256" key="9">
    <source>
        <dbReference type="SAM" id="Phobius"/>
    </source>
</evidence>
<feature type="compositionally biased region" description="Basic and acidic residues" evidence="8">
    <location>
        <begin position="485"/>
        <end position="497"/>
    </location>
</feature>
<keyword evidence="6" id="KW-0406">Ion transport</keyword>
<accession>A0ABR3G5S1</accession>
<keyword evidence="2" id="KW-0813">Transport</keyword>
<dbReference type="Proteomes" id="UP001447188">
    <property type="component" value="Unassembled WGS sequence"/>
</dbReference>
<keyword evidence="11" id="KW-1185">Reference proteome</keyword>
<gene>
    <name evidence="10" type="ORF">Q9L58_009863</name>
</gene>
<evidence type="ECO:0000313" key="10">
    <source>
        <dbReference type="EMBL" id="KAL0631264.1"/>
    </source>
</evidence>
<feature type="transmembrane region" description="Helical" evidence="9">
    <location>
        <begin position="376"/>
        <end position="395"/>
    </location>
</feature>
<evidence type="ECO:0000256" key="3">
    <source>
        <dbReference type="ARBA" id="ARBA00022475"/>
    </source>
</evidence>
<keyword evidence="5 9" id="KW-1133">Transmembrane helix</keyword>
<evidence type="ECO:0000256" key="2">
    <source>
        <dbReference type="ARBA" id="ARBA00022448"/>
    </source>
</evidence>
<comment type="caution">
    <text evidence="10">The sequence shown here is derived from an EMBL/GenBank/DDBJ whole genome shotgun (WGS) entry which is preliminary data.</text>
</comment>
<keyword evidence="4 9" id="KW-0812">Transmembrane</keyword>
<feature type="region of interest" description="Disordered" evidence="8">
    <location>
        <begin position="474"/>
        <end position="497"/>
    </location>
</feature>
<reference evidence="10 11" key="1">
    <citation type="submission" date="2024-02" db="EMBL/GenBank/DDBJ databases">
        <title>Discinaceae phylogenomics.</title>
        <authorList>
            <person name="Dirks A.C."/>
            <person name="James T.Y."/>
        </authorList>
    </citation>
    <scope>NUCLEOTIDE SEQUENCE [LARGE SCALE GENOMIC DNA]</scope>
    <source>
        <strain evidence="10 11">ACD0624</strain>
    </source>
</reference>
<feature type="transmembrane region" description="Helical" evidence="9">
    <location>
        <begin position="102"/>
        <end position="124"/>
    </location>
</feature>
<name>A0ABR3G5S1_9PEZI</name>
<evidence type="ECO:0000256" key="1">
    <source>
        <dbReference type="ARBA" id="ARBA00004651"/>
    </source>
</evidence>
<evidence type="ECO:0000313" key="11">
    <source>
        <dbReference type="Proteomes" id="UP001447188"/>
    </source>
</evidence>